<organism evidence="1 2">
    <name type="scientific">Sphingobacterium nematocida</name>
    <dbReference type="NCBI Taxonomy" id="1513896"/>
    <lineage>
        <taxon>Bacteria</taxon>
        <taxon>Pseudomonadati</taxon>
        <taxon>Bacteroidota</taxon>
        <taxon>Sphingobacteriia</taxon>
        <taxon>Sphingobacteriales</taxon>
        <taxon>Sphingobacteriaceae</taxon>
        <taxon>Sphingobacterium</taxon>
    </lineage>
</organism>
<name>A0A1T5GU07_9SPHI</name>
<sequence length="262" mass="28679">MNIKNFTLTGVFVSLVTVAAAQERLSDGTDKSGLTMNQNAILELASRNKGLLHTRIALEMTTKAAPMKDHVAGLMVFNTETRNDVVPGIYYNDGTKWVLASSGKATSISYDPRTYEISFIDINSNPVTLNFKNIIKGNETVTSLIDNGDGTYVYTSESGLKTTIDVAADVSNTFEQIVKNENVKNEIISLIKNVGGNVYYDGTKITYLTKEGDTKEISIKEIVSANETLTVLGYDKSSNQLKYTDEKGQPHVFDLGTGSLEY</sequence>
<gene>
    <name evidence="1" type="ORF">SAMN05660841_04358</name>
</gene>
<dbReference type="RefSeq" id="WP_217699704.1">
    <property type="nucleotide sequence ID" value="NZ_FUZF01000035.1"/>
</dbReference>
<dbReference type="Proteomes" id="UP000190150">
    <property type="component" value="Unassembled WGS sequence"/>
</dbReference>
<accession>A0A1T5GU07</accession>
<evidence type="ECO:0000313" key="2">
    <source>
        <dbReference type="Proteomes" id="UP000190150"/>
    </source>
</evidence>
<dbReference type="STRING" id="1513896.SAMN05660841_04358"/>
<proteinExistence type="predicted"/>
<protein>
    <submittedName>
        <fullName evidence="1">Uncharacterized protein</fullName>
    </submittedName>
</protein>
<evidence type="ECO:0000313" key="1">
    <source>
        <dbReference type="EMBL" id="SKC11897.1"/>
    </source>
</evidence>
<dbReference type="EMBL" id="FUZF01000035">
    <property type="protein sequence ID" value="SKC11897.1"/>
    <property type="molecule type" value="Genomic_DNA"/>
</dbReference>
<reference evidence="2" key="1">
    <citation type="submission" date="2017-02" db="EMBL/GenBank/DDBJ databases">
        <authorList>
            <person name="Varghese N."/>
            <person name="Submissions S."/>
        </authorList>
    </citation>
    <scope>NUCLEOTIDE SEQUENCE [LARGE SCALE GENOMIC DNA]</scope>
    <source>
        <strain evidence="2">DSM 24091</strain>
    </source>
</reference>
<dbReference type="AlphaFoldDB" id="A0A1T5GU07"/>
<keyword evidence="2" id="KW-1185">Reference proteome</keyword>
<feature type="non-terminal residue" evidence="1">
    <location>
        <position position="262"/>
    </location>
</feature>